<evidence type="ECO:0000313" key="2">
    <source>
        <dbReference type="Proteomes" id="UP001319180"/>
    </source>
</evidence>
<dbReference type="Proteomes" id="UP001319180">
    <property type="component" value="Unassembled WGS sequence"/>
</dbReference>
<accession>A0AAP2D515</accession>
<name>A0AAP2D515_9BACT</name>
<proteinExistence type="predicted"/>
<comment type="caution">
    <text evidence="1">The sequence shown here is derived from an EMBL/GenBank/DDBJ whole genome shotgun (WGS) entry which is preliminary data.</text>
</comment>
<keyword evidence="2" id="KW-1185">Reference proteome</keyword>
<reference evidence="1 2" key="1">
    <citation type="submission" date="2021-05" db="EMBL/GenBank/DDBJ databases">
        <title>A Polyphasic approach of four new species of the genus Ohtaekwangia: Ohtaekwangia histidinii sp. nov., Ohtaekwangia cretensis sp. nov., Ohtaekwangia indiensis sp. nov., Ohtaekwangia reichenbachii sp. nov. from diverse environment.</title>
        <authorList>
            <person name="Octaviana S."/>
        </authorList>
    </citation>
    <scope>NUCLEOTIDE SEQUENCE [LARGE SCALE GENOMIC DNA]</scope>
    <source>
        <strain evidence="1 2">PWU37</strain>
    </source>
</reference>
<evidence type="ECO:0000313" key="1">
    <source>
        <dbReference type="EMBL" id="MBT1685464.1"/>
    </source>
</evidence>
<dbReference type="EMBL" id="JAHESC010000003">
    <property type="protein sequence ID" value="MBT1685464.1"/>
    <property type="molecule type" value="Genomic_DNA"/>
</dbReference>
<dbReference type="AlphaFoldDB" id="A0AAP2D515"/>
<gene>
    <name evidence="1" type="ORF">KK078_02790</name>
</gene>
<sequence>MIYHYQILPAAALSAPTIRTILNLWQVDTWKAMDTKAFRKEFSRSEFHLLTDAPGGALQCIARINQAFTYRSFA</sequence>
<dbReference type="RefSeq" id="WP_254088714.1">
    <property type="nucleotide sequence ID" value="NZ_JAHESC010000003.1"/>
</dbReference>
<organism evidence="1 2">
    <name type="scientific">Dawidia soli</name>
    <dbReference type="NCBI Taxonomy" id="2782352"/>
    <lineage>
        <taxon>Bacteria</taxon>
        <taxon>Pseudomonadati</taxon>
        <taxon>Bacteroidota</taxon>
        <taxon>Cytophagia</taxon>
        <taxon>Cytophagales</taxon>
        <taxon>Chryseotaleaceae</taxon>
        <taxon>Dawidia</taxon>
    </lineage>
</organism>
<protein>
    <submittedName>
        <fullName evidence="1">Uncharacterized protein</fullName>
    </submittedName>
</protein>